<keyword evidence="4" id="KW-0804">Transcription</keyword>
<dbReference type="InterPro" id="IPR000847">
    <property type="entry name" value="LysR_HTH_N"/>
</dbReference>
<dbReference type="PROSITE" id="PS50931">
    <property type="entry name" value="HTH_LYSR"/>
    <property type="match status" value="1"/>
</dbReference>
<evidence type="ECO:0000256" key="2">
    <source>
        <dbReference type="ARBA" id="ARBA00023015"/>
    </source>
</evidence>
<gene>
    <name evidence="6" type="ORF">K5I21_19135</name>
    <name evidence="7" type="ORF">PM006_05100</name>
</gene>
<reference evidence="7" key="2">
    <citation type="submission" date="2023-01" db="EMBL/GenBank/DDBJ databases">
        <title>Human gut microbiome strain richness.</title>
        <authorList>
            <person name="Chen-Liaw A."/>
        </authorList>
    </citation>
    <scope>NUCLEOTIDE SEQUENCE</scope>
    <source>
        <strain evidence="7">B1_m1001713B170214d0_201011</strain>
    </source>
</reference>
<comment type="similarity">
    <text evidence="1">Belongs to the LysR transcriptional regulatory family.</text>
</comment>
<dbReference type="EMBL" id="JAQLGM010000008">
    <property type="protein sequence ID" value="MDB1999569.1"/>
    <property type="molecule type" value="Genomic_DNA"/>
</dbReference>
<dbReference type="InterPro" id="IPR036388">
    <property type="entry name" value="WH-like_DNA-bd_sf"/>
</dbReference>
<accession>A0AAW5F7V7</accession>
<dbReference type="CDD" id="cd05466">
    <property type="entry name" value="PBP2_LTTR_substrate"/>
    <property type="match status" value="1"/>
</dbReference>
<keyword evidence="2" id="KW-0805">Transcription regulation</keyword>
<dbReference type="AlphaFoldDB" id="A0AAW5F7V7"/>
<evidence type="ECO:0000256" key="1">
    <source>
        <dbReference type="ARBA" id="ARBA00009437"/>
    </source>
</evidence>
<dbReference type="SUPFAM" id="SSF46785">
    <property type="entry name" value="Winged helix' DNA-binding domain"/>
    <property type="match status" value="1"/>
</dbReference>
<organism evidence="6 8">
    <name type="scientific">Clostridium symbiosum</name>
    <name type="common">Bacteroides symbiosus</name>
    <dbReference type="NCBI Taxonomy" id="1512"/>
    <lineage>
        <taxon>Bacteria</taxon>
        <taxon>Bacillati</taxon>
        <taxon>Bacillota</taxon>
        <taxon>Clostridia</taxon>
        <taxon>Lachnospirales</taxon>
        <taxon>Lachnospiraceae</taxon>
        <taxon>Otoolea</taxon>
    </lineage>
</organism>
<dbReference type="PANTHER" id="PTHR30419">
    <property type="entry name" value="HTH-TYPE TRANSCRIPTIONAL REGULATOR YBHD"/>
    <property type="match status" value="1"/>
</dbReference>
<evidence type="ECO:0000313" key="8">
    <source>
        <dbReference type="Proteomes" id="UP001203136"/>
    </source>
</evidence>
<dbReference type="Proteomes" id="UP001203136">
    <property type="component" value="Unassembled WGS sequence"/>
</dbReference>
<dbReference type="Proteomes" id="UP001300871">
    <property type="component" value="Unassembled WGS sequence"/>
</dbReference>
<proteinExistence type="inferred from homology"/>
<dbReference type="InterPro" id="IPR005119">
    <property type="entry name" value="LysR_subst-bd"/>
</dbReference>
<reference evidence="6" key="1">
    <citation type="journal article" date="2022" name="Cell Host Microbe">
        <title>Colonization of the live biotherapeutic product VE303 and modulation of the microbiota and metabolites in healthy volunteers.</title>
        <authorList>
            <person name="Dsouza M."/>
            <person name="Menon R."/>
            <person name="Crossette E."/>
            <person name="Bhattarai S.K."/>
            <person name="Schneider J."/>
            <person name="Kim Y.G."/>
            <person name="Reddy S."/>
            <person name="Caballero S."/>
            <person name="Felix C."/>
            <person name="Cornacchione L."/>
            <person name="Hendrickson J."/>
            <person name="Watson A.R."/>
            <person name="Minot S.S."/>
            <person name="Greenfield N."/>
            <person name="Schopf L."/>
            <person name="Szabady R."/>
            <person name="Patarroyo J."/>
            <person name="Smith W."/>
            <person name="Harrison P."/>
            <person name="Kuijper E.J."/>
            <person name="Kelly C.P."/>
            <person name="Olle B."/>
            <person name="Bobilev D."/>
            <person name="Silber J.L."/>
            <person name="Bucci V."/>
            <person name="Roberts B."/>
            <person name="Faith J."/>
            <person name="Norman J.M."/>
        </authorList>
    </citation>
    <scope>NUCLEOTIDE SEQUENCE</scope>
    <source>
        <strain evidence="6">VE303-04</strain>
    </source>
</reference>
<evidence type="ECO:0000313" key="7">
    <source>
        <dbReference type="EMBL" id="MDB1999569.1"/>
    </source>
</evidence>
<dbReference type="GO" id="GO:0003677">
    <property type="term" value="F:DNA binding"/>
    <property type="evidence" value="ECO:0007669"/>
    <property type="project" value="UniProtKB-KW"/>
</dbReference>
<protein>
    <submittedName>
        <fullName evidence="6">LysR family transcriptional regulator</fullName>
    </submittedName>
</protein>
<dbReference type="PRINTS" id="PR00039">
    <property type="entry name" value="HTHLYSR"/>
</dbReference>
<evidence type="ECO:0000256" key="4">
    <source>
        <dbReference type="ARBA" id="ARBA00023163"/>
    </source>
</evidence>
<dbReference type="InterPro" id="IPR036390">
    <property type="entry name" value="WH_DNA-bd_sf"/>
</dbReference>
<sequence length="292" mass="33628">MELMQLRYFQVVALNQHITRSAEQLNVSQPAISVVISRLESELGVPLFDRSGRSIVLNAYGEVFLSRVNRILLDIDNAKKEINEMKGEQEHTLFVSLTSPQFMRGIEGFMRSHPAVKWRQSVEEFQDIIQLLESGKIDIGITSPEINRDDMNTIILCQDRFMVAVHQDHPLAKKDSVGVDDIIGEKFIALQKGFPFRTQMDQLCEELGIKLNIVMECDHYLRTELLNVNAGITIASQSAKKRCLYDEQIKFLPIKGLDKTRNIALSYRKDKYLTQDTRDFCDYMIAYYKELV</sequence>
<dbReference type="SUPFAM" id="SSF53850">
    <property type="entry name" value="Periplasmic binding protein-like II"/>
    <property type="match status" value="1"/>
</dbReference>
<dbReference type="FunFam" id="1.10.10.10:FF:000001">
    <property type="entry name" value="LysR family transcriptional regulator"/>
    <property type="match status" value="1"/>
</dbReference>
<dbReference type="Gene3D" id="1.10.10.10">
    <property type="entry name" value="Winged helix-like DNA-binding domain superfamily/Winged helix DNA-binding domain"/>
    <property type="match status" value="1"/>
</dbReference>
<dbReference type="Pfam" id="PF00126">
    <property type="entry name" value="HTH_1"/>
    <property type="match status" value="1"/>
</dbReference>
<keyword evidence="3" id="KW-0238">DNA-binding</keyword>
<evidence type="ECO:0000259" key="5">
    <source>
        <dbReference type="PROSITE" id="PS50931"/>
    </source>
</evidence>
<feature type="domain" description="HTH lysR-type" evidence="5">
    <location>
        <begin position="1"/>
        <end position="58"/>
    </location>
</feature>
<dbReference type="GO" id="GO:0005829">
    <property type="term" value="C:cytosol"/>
    <property type="evidence" value="ECO:0007669"/>
    <property type="project" value="TreeGrafter"/>
</dbReference>
<dbReference type="EMBL" id="JAINVB010000001">
    <property type="protein sequence ID" value="MCK0087943.1"/>
    <property type="molecule type" value="Genomic_DNA"/>
</dbReference>
<dbReference type="Pfam" id="PF03466">
    <property type="entry name" value="LysR_substrate"/>
    <property type="match status" value="1"/>
</dbReference>
<dbReference type="InterPro" id="IPR050950">
    <property type="entry name" value="HTH-type_LysR_regulators"/>
</dbReference>
<comment type="caution">
    <text evidence="6">The sequence shown here is derived from an EMBL/GenBank/DDBJ whole genome shotgun (WGS) entry which is preliminary data.</text>
</comment>
<evidence type="ECO:0000256" key="3">
    <source>
        <dbReference type="ARBA" id="ARBA00023125"/>
    </source>
</evidence>
<evidence type="ECO:0000313" key="6">
    <source>
        <dbReference type="EMBL" id="MCK0087943.1"/>
    </source>
</evidence>
<name>A0AAW5F7V7_CLOSY</name>
<dbReference type="PANTHER" id="PTHR30419:SF8">
    <property type="entry name" value="NITROGEN ASSIMILATION TRANSCRIPTIONAL ACTIVATOR-RELATED"/>
    <property type="match status" value="1"/>
</dbReference>
<dbReference type="GO" id="GO:0003700">
    <property type="term" value="F:DNA-binding transcription factor activity"/>
    <property type="evidence" value="ECO:0007669"/>
    <property type="project" value="InterPro"/>
</dbReference>
<dbReference type="RefSeq" id="WP_003502617.1">
    <property type="nucleotide sequence ID" value="NZ_BAABZD010000008.1"/>
</dbReference>
<dbReference type="Gene3D" id="3.40.190.290">
    <property type="match status" value="1"/>
</dbReference>